<proteinExistence type="predicted"/>
<protein>
    <submittedName>
        <fullName evidence="1">Cyclic nucleotide-binding domain-containing protein</fullName>
    </submittedName>
</protein>
<accession>A0A183J0M7</accession>
<sequence>LLSIENALLRYSRNSDEYAKHLGDELRRLDYRVALSGASDEEKEQLSDELFSGSECFQAKGNRRANADEQPVTVARVIKTDFYKVFFTEVLDLVAARKVFVKDGFAYVPQSDFISIMIGRFRSILSLSLTAMLVETPGLAMIETCGLMIDIQDKAFMSVGSFLKMSWKSKKW</sequence>
<dbReference type="GO" id="GO:0051539">
    <property type="term" value="F:4 iron, 4 sulfur cluster binding"/>
    <property type="evidence" value="ECO:0007669"/>
    <property type="project" value="UniProtKB-KW"/>
</dbReference>
<evidence type="ECO:0000313" key="1">
    <source>
        <dbReference type="WBParaSite" id="SBAD_0000976801-mRNA-1"/>
    </source>
</evidence>
<dbReference type="AlphaFoldDB" id="A0A183J0M7"/>
<dbReference type="Gene3D" id="1.20.930.80">
    <property type="match status" value="1"/>
</dbReference>
<dbReference type="InterPro" id="IPR007238">
    <property type="entry name" value="DNA_primase_lsu_euk/arc"/>
</dbReference>
<organism evidence="1">
    <name type="scientific">Soboliphyme baturini</name>
    <dbReference type="NCBI Taxonomy" id="241478"/>
    <lineage>
        <taxon>Eukaryota</taxon>
        <taxon>Metazoa</taxon>
        <taxon>Ecdysozoa</taxon>
        <taxon>Nematoda</taxon>
        <taxon>Enoplea</taxon>
        <taxon>Dorylaimia</taxon>
        <taxon>Dioctophymatida</taxon>
        <taxon>Dioctophymatoidea</taxon>
        <taxon>Soboliphymatidae</taxon>
        <taxon>Soboliphyme</taxon>
    </lineage>
</organism>
<dbReference type="GO" id="GO:0006269">
    <property type="term" value="P:DNA replication, synthesis of primer"/>
    <property type="evidence" value="ECO:0007669"/>
    <property type="project" value="UniProtKB-KW"/>
</dbReference>
<dbReference type="WBParaSite" id="SBAD_0000976801-mRNA-1">
    <property type="protein sequence ID" value="SBAD_0000976801-mRNA-1"/>
    <property type="gene ID" value="SBAD_0000976801"/>
</dbReference>
<name>A0A183J0M7_9BILA</name>
<dbReference type="PANTHER" id="PTHR10537">
    <property type="entry name" value="DNA PRIMASE LARGE SUBUNIT"/>
    <property type="match status" value="1"/>
</dbReference>
<reference evidence="1" key="1">
    <citation type="submission" date="2016-06" db="UniProtKB">
        <authorList>
            <consortium name="WormBaseParasite"/>
        </authorList>
    </citation>
    <scope>IDENTIFICATION</scope>
</reference>
<dbReference type="PANTHER" id="PTHR10537:SF3">
    <property type="entry name" value="DNA PRIMASE LARGE SUBUNIT"/>
    <property type="match status" value="1"/>
</dbReference>
<dbReference type="Pfam" id="PF26466">
    <property type="entry name" value="DNA_primase_lrg_N"/>
    <property type="match status" value="1"/>
</dbReference>
<dbReference type="GO" id="GO:0006270">
    <property type="term" value="P:DNA replication initiation"/>
    <property type="evidence" value="ECO:0007669"/>
    <property type="project" value="TreeGrafter"/>
</dbReference>
<dbReference type="GO" id="GO:0046872">
    <property type="term" value="F:metal ion binding"/>
    <property type="evidence" value="ECO:0007669"/>
    <property type="project" value="UniProtKB-KW"/>
</dbReference>
<dbReference type="GO" id="GO:0005658">
    <property type="term" value="C:alpha DNA polymerase:primase complex"/>
    <property type="evidence" value="ECO:0007669"/>
    <property type="project" value="TreeGrafter"/>
</dbReference>